<dbReference type="RefSeq" id="XP_001226166.1">
    <property type="nucleotide sequence ID" value="XM_001226165.1"/>
</dbReference>
<dbReference type="EMBL" id="CH408036">
    <property type="protein sequence ID" value="EAQ83081.1"/>
    <property type="molecule type" value="Genomic_DNA"/>
</dbReference>
<feature type="compositionally biased region" description="Low complexity" evidence="5">
    <location>
        <begin position="467"/>
        <end position="483"/>
    </location>
</feature>
<dbReference type="AlphaFoldDB" id="Q2GMA5"/>
<evidence type="ECO:0000256" key="3">
    <source>
        <dbReference type="ARBA" id="ARBA00022989"/>
    </source>
</evidence>
<feature type="region of interest" description="Disordered" evidence="5">
    <location>
        <begin position="462"/>
        <end position="485"/>
    </location>
</feature>
<comment type="subcellular location">
    <subcellularLocation>
        <location evidence="1">Membrane</location>
        <topology evidence="1">Multi-pass membrane protein</topology>
    </subcellularLocation>
</comment>
<evidence type="ECO:0000313" key="7">
    <source>
        <dbReference type="EMBL" id="EAQ83081.1"/>
    </source>
</evidence>
<feature type="compositionally biased region" description="Polar residues" evidence="5">
    <location>
        <begin position="1"/>
        <end position="16"/>
    </location>
</feature>
<dbReference type="OrthoDB" id="6770063at2759"/>
<dbReference type="GeneID" id="4397252"/>
<evidence type="ECO:0000256" key="2">
    <source>
        <dbReference type="ARBA" id="ARBA00022692"/>
    </source>
</evidence>
<evidence type="ECO:0000256" key="4">
    <source>
        <dbReference type="ARBA" id="ARBA00023136"/>
    </source>
</evidence>
<evidence type="ECO:0008006" key="9">
    <source>
        <dbReference type="Google" id="ProtNLM"/>
    </source>
</evidence>
<dbReference type="OMA" id="MVPEREI"/>
<organism evidence="7 8">
    <name type="scientific">Chaetomium globosum (strain ATCC 6205 / CBS 148.51 / DSM 1962 / NBRC 6347 / NRRL 1970)</name>
    <name type="common">Soil fungus</name>
    <dbReference type="NCBI Taxonomy" id="306901"/>
    <lineage>
        <taxon>Eukaryota</taxon>
        <taxon>Fungi</taxon>
        <taxon>Dikarya</taxon>
        <taxon>Ascomycota</taxon>
        <taxon>Pezizomycotina</taxon>
        <taxon>Sordariomycetes</taxon>
        <taxon>Sordariomycetidae</taxon>
        <taxon>Sordariales</taxon>
        <taxon>Chaetomiaceae</taxon>
        <taxon>Chaetomium</taxon>
    </lineage>
</organism>
<dbReference type="Gene3D" id="1.20.1720.10">
    <property type="entry name" value="Multidrug resistance protein D"/>
    <property type="match status" value="1"/>
</dbReference>
<feature type="transmembrane region" description="Helical" evidence="6">
    <location>
        <begin position="360"/>
        <end position="379"/>
    </location>
</feature>
<evidence type="ECO:0000256" key="1">
    <source>
        <dbReference type="ARBA" id="ARBA00004141"/>
    </source>
</evidence>
<keyword evidence="4 6" id="KW-0472">Membrane</keyword>
<evidence type="ECO:0000256" key="6">
    <source>
        <dbReference type="SAM" id="Phobius"/>
    </source>
</evidence>
<feature type="region of interest" description="Disordered" evidence="5">
    <location>
        <begin position="1"/>
        <end position="24"/>
    </location>
</feature>
<protein>
    <recommendedName>
        <fullName evidence="9">Major facilitator superfamily (MFS) profile domain-containing protein</fullName>
    </recommendedName>
</protein>
<dbReference type="HOGENOM" id="CLU_470088_0_0_1"/>
<keyword evidence="8" id="KW-1185">Reference proteome</keyword>
<evidence type="ECO:0000256" key="5">
    <source>
        <dbReference type="SAM" id="MobiDB-lite"/>
    </source>
</evidence>
<name>Q2GMA5_CHAGB</name>
<feature type="transmembrane region" description="Helical" evidence="6">
    <location>
        <begin position="247"/>
        <end position="266"/>
    </location>
</feature>
<accession>Q2GMA5</accession>
<dbReference type="PANTHER" id="PTHR23501">
    <property type="entry name" value="MAJOR FACILITATOR SUPERFAMILY"/>
    <property type="match status" value="1"/>
</dbReference>
<sequence>MVQHSKITGGQPSEQTPLLGKDVNANGHGGVSVSAVEVPVEEPPVGNGNGVNGAILKTGTGDEESQGQGEVEEAVNRNHVAQIILVLLIVNGVKGIFVAHADGSILLATHPIIASEFNDLENSSWLITGFALAGAATQTLRHCVRPSLIRCREIGTNDVDLLPIREVAQWRAYVNLVATLGRSIGGPLGGWLVDVVGWRWSFFGQIPPIILAIILVTVSLPGSPSTVPEHPDTLEGSISQKSKLSRVDFKGSILFTLAILALLLPIELGGVKLPWSHPAIITLFSLSPVLLFVFVAVEKRQAEPTLPLEIFHRPGWPFCSFLILGPADCSPARVPAVVGNALGGLISGLLIKRSGRYKTLIILAVTLSSFGYLLLMLRWHGNTNFWESLYIFPSGFGTGIAQSAVFVSLQAVVSDPAHLAPAISFMYLTSTVALTIGLPLSNAVMQAVLRRVLEGRLLGVGGGGGSSRAQSQTSTLSTASPATCGKPSSVPMLTGCGGATASRSCSPPRRSSWPYSSARGLSMVPEREIGNQTVPVCRGRQGCHSDGEQWCCQSTEVEEIVVCTRQTQLSLGVLGIGGGA</sequence>
<reference evidence="8" key="1">
    <citation type="journal article" date="2015" name="Genome Announc.">
        <title>Draft genome sequence of the cellulolytic fungus Chaetomium globosum.</title>
        <authorList>
            <person name="Cuomo C.A."/>
            <person name="Untereiner W.A."/>
            <person name="Ma L.-J."/>
            <person name="Grabherr M."/>
            <person name="Birren B.W."/>
        </authorList>
    </citation>
    <scope>NUCLEOTIDE SEQUENCE [LARGE SCALE GENOMIC DNA]</scope>
    <source>
        <strain evidence="8">ATCC 6205 / CBS 148.51 / DSM 1962 / NBRC 6347 / NRRL 1970</strain>
    </source>
</reference>
<keyword evidence="2 6" id="KW-0812">Transmembrane</keyword>
<dbReference type="SUPFAM" id="SSF103473">
    <property type="entry name" value="MFS general substrate transporter"/>
    <property type="match status" value="1"/>
</dbReference>
<gene>
    <name evidence="7" type="ORF">CHGG_10899</name>
</gene>
<dbReference type="InParanoid" id="Q2GMA5"/>
<dbReference type="Proteomes" id="UP000001056">
    <property type="component" value="Unassembled WGS sequence"/>
</dbReference>
<dbReference type="Pfam" id="PF07690">
    <property type="entry name" value="MFS_1"/>
    <property type="match status" value="1"/>
</dbReference>
<dbReference type="InterPro" id="IPR011701">
    <property type="entry name" value="MFS"/>
</dbReference>
<dbReference type="PANTHER" id="PTHR23501:SF33">
    <property type="entry name" value="MAJOR FACILITATOR SUPERFAMILY (MFS) PROFILE DOMAIN-CONTAINING PROTEIN"/>
    <property type="match status" value="1"/>
</dbReference>
<proteinExistence type="predicted"/>
<dbReference type="InterPro" id="IPR036259">
    <property type="entry name" value="MFS_trans_sf"/>
</dbReference>
<dbReference type="Gene3D" id="1.20.1250.20">
    <property type="entry name" value="MFS general substrate transporter like domains"/>
    <property type="match status" value="1"/>
</dbReference>
<dbReference type="VEuPathDB" id="FungiDB:CHGG_10899"/>
<feature type="transmembrane region" description="Helical" evidence="6">
    <location>
        <begin position="278"/>
        <end position="297"/>
    </location>
</feature>
<feature type="transmembrane region" description="Helical" evidence="6">
    <location>
        <begin position="425"/>
        <end position="449"/>
    </location>
</feature>
<evidence type="ECO:0000313" key="8">
    <source>
        <dbReference type="Proteomes" id="UP000001056"/>
    </source>
</evidence>
<keyword evidence="3 6" id="KW-1133">Transmembrane helix</keyword>
<dbReference type="GO" id="GO:0000329">
    <property type="term" value="C:fungal-type vacuole membrane"/>
    <property type="evidence" value="ECO:0007669"/>
    <property type="project" value="TreeGrafter"/>
</dbReference>
<dbReference type="eggNOG" id="KOG0254">
    <property type="taxonomic scope" value="Eukaryota"/>
</dbReference>
<dbReference type="GO" id="GO:0015174">
    <property type="term" value="F:basic amino acid transmembrane transporter activity"/>
    <property type="evidence" value="ECO:0007669"/>
    <property type="project" value="TreeGrafter"/>
</dbReference>
<dbReference type="STRING" id="306901.Q2GMA5"/>